<dbReference type="EMBL" id="JAIWQS010000002">
    <property type="protein sequence ID" value="KAJ8773287.1"/>
    <property type="molecule type" value="Genomic_DNA"/>
</dbReference>
<feature type="compositionally biased region" description="Polar residues" evidence="1">
    <location>
        <begin position="1"/>
        <end position="12"/>
    </location>
</feature>
<dbReference type="PANTHER" id="PTHR34061">
    <property type="entry name" value="PROTEIN, PUTATIVE-RELATED"/>
    <property type="match status" value="1"/>
</dbReference>
<evidence type="ECO:0000256" key="1">
    <source>
        <dbReference type="SAM" id="MobiDB-lite"/>
    </source>
</evidence>
<reference evidence="2 3" key="1">
    <citation type="submission" date="2021-09" db="EMBL/GenBank/DDBJ databases">
        <title>Genomic insights and catalytic innovation underlie evolution of tropane alkaloids biosynthesis.</title>
        <authorList>
            <person name="Wang Y.-J."/>
            <person name="Tian T."/>
            <person name="Huang J.-P."/>
            <person name="Huang S.-X."/>
        </authorList>
    </citation>
    <scope>NUCLEOTIDE SEQUENCE [LARGE SCALE GENOMIC DNA]</scope>
    <source>
        <strain evidence="2">KIB-2018</strain>
        <tissue evidence="2">Leaf</tissue>
    </source>
</reference>
<gene>
    <name evidence="2" type="ORF">K2173_028464</name>
</gene>
<proteinExistence type="predicted"/>
<evidence type="ECO:0000313" key="2">
    <source>
        <dbReference type="EMBL" id="KAJ8773287.1"/>
    </source>
</evidence>
<organism evidence="2 3">
    <name type="scientific">Erythroxylum novogranatense</name>
    <dbReference type="NCBI Taxonomy" id="1862640"/>
    <lineage>
        <taxon>Eukaryota</taxon>
        <taxon>Viridiplantae</taxon>
        <taxon>Streptophyta</taxon>
        <taxon>Embryophyta</taxon>
        <taxon>Tracheophyta</taxon>
        <taxon>Spermatophyta</taxon>
        <taxon>Magnoliopsida</taxon>
        <taxon>eudicotyledons</taxon>
        <taxon>Gunneridae</taxon>
        <taxon>Pentapetalae</taxon>
        <taxon>rosids</taxon>
        <taxon>fabids</taxon>
        <taxon>Malpighiales</taxon>
        <taxon>Erythroxylaceae</taxon>
        <taxon>Erythroxylum</taxon>
    </lineage>
</organism>
<dbReference type="AlphaFoldDB" id="A0AAV8U1V4"/>
<name>A0AAV8U1V4_9ROSI</name>
<dbReference type="Proteomes" id="UP001159364">
    <property type="component" value="Linkage Group LG02"/>
</dbReference>
<protein>
    <submittedName>
        <fullName evidence="2">Uncharacterized protein</fullName>
    </submittedName>
</protein>
<feature type="region of interest" description="Disordered" evidence="1">
    <location>
        <begin position="88"/>
        <end position="114"/>
    </location>
</feature>
<evidence type="ECO:0000313" key="3">
    <source>
        <dbReference type="Proteomes" id="UP001159364"/>
    </source>
</evidence>
<sequence>MAATTTSSTCTDVFSFPSDGVDPRSVRTSSNHGSSPGCTKLDGLAMWFINGVASAFFGSLERCSCIHIATVDDGEEANDAPLILNDGNARYEGGTTSGRRTMKGRNITGASDLE</sequence>
<keyword evidence="3" id="KW-1185">Reference proteome</keyword>
<accession>A0AAV8U1V4</accession>
<comment type="caution">
    <text evidence="2">The sequence shown here is derived from an EMBL/GenBank/DDBJ whole genome shotgun (WGS) entry which is preliminary data.</text>
</comment>
<feature type="compositionally biased region" description="Polar residues" evidence="1">
    <location>
        <begin position="26"/>
        <end position="37"/>
    </location>
</feature>
<dbReference type="PANTHER" id="PTHR34061:SF2">
    <property type="entry name" value="PROTEIN, PUTATIVE-RELATED"/>
    <property type="match status" value="1"/>
</dbReference>
<feature type="region of interest" description="Disordered" evidence="1">
    <location>
        <begin position="1"/>
        <end position="37"/>
    </location>
</feature>